<reference evidence="1 2" key="1">
    <citation type="submission" date="2013-05" db="EMBL/GenBank/DDBJ databases">
        <title>Drechslerella stenobrocha genome reveals carnivorous origination and mechanical trapping mechanism of predatory fungi.</title>
        <authorList>
            <person name="Liu X."/>
            <person name="Zhang W."/>
            <person name="Liu K."/>
        </authorList>
    </citation>
    <scope>NUCLEOTIDE SEQUENCE [LARGE SCALE GENOMIC DNA]</scope>
    <source>
        <strain evidence="1 2">248</strain>
    </source>
</reference>
<dbReference type="EMBL" id="KI966419">
    <property type="protein sequence ID" value="EWC46261.1"/>
    <property type="molecule type" value="Genomic_DNA"/>
</dbReference>
<keyword evidence="2" id="KW-1185">Reference proteome</keyword>
<dbReference type="AlphaFoldDB" id="W7HQ31"/>
<evidence type="ECO:0000313" key="1">
    <source>
        <dbReference type="EMBL" id="EWC46261.1"/>
    </source>
</evidence>
<dbReference type="Proteomes" id="UP000024837">
    <property type="component" value="Unassembled WGS sequence"/>
</dbReference>
<protein>
    <submittedName>
        <fullName evidence="1">Uncharacterized protein</fullName>
    </submittedName>
</protein>
<dbReference type="HOGENOM" id="CLU_1586444_0_0_1"/>
<dbReference type="OrthoDB" id="5420593at2759"/>
<evidence type="ECO:0000313" key="2">
    <source>
        <dbReference type="Proteomes" id="UP000024837"/>
    </source>
</evidence>
<proteinExistence type="predicted"/>
<gene>
    <name evidence="1" type="ORF">DRE_04432</name>
</gene>
<name>W7HQ31_9PEZI</name>
<sequence>MIQKTCPNTTPSHYRDADSARKTVISHKDAIEFVRLKCLQNLLARFEEPSIAALIAQIKEMHRTNKLERWRVVHLAILFEHTTRARRAISRLSEVATPAVATFTTVGSASGGEGSVLEGIDKEMASMVAVLQLAALWDPNRYSWYVEDYKCSRFVQAIAKRVKVLGHT</sequence>
<organism evidence="1 2">
    <name type="scientific">Drechslerella stenobrocha 248</name>
    <dbReference type="NCBI Taxonomy" id="1043628"/>
    <lineage>
        <taxon>Eukaryota</taxon>
        <taxon>Fungi</taxon>
        <taxon>Dikarya</taxon>
        <taxon>Ascomycota</taxon>
        <taxon>Pezizomycotina</taxon>
        <taxon>Orbiliomycetes</taxon>
        <taxon>Orbiliales</taxon>
        <taxon>Orbiliaceae</taxon>
        <taxon>Drechslerella</taxon>
    </lineage>
</organism>
<accession>W7HQ31</accession>